<evidence type="ECO:0000259" key="2">
    <source>
        <dbReference type="Pfam" id="PF00248"/>
    </source>
</evidence>
<dbReference type="GO" id="GO:0016491">
    <property type="term" value="F:oxidoreductase activity"/>
    <property type="evidence" value="ECO:0007669"/>
    <property type="project" value="UniProtKB-KW"/>
</dbReference>
<dbReference type="Proteomes" id="UP000053257">
    <property type="component" value="Unassembled WGS sequence"/>
</dbReference>
<sequence>MSLPTIKLGNDNIPAIAWGAMGLSSFYGTIPTDEERYKLLDTLHATGLRNWDTANAYGDSEDLLGKWFKRTGKRDDIFLATKCGFVMGPNSARIDGSPANIKAAIAASLERLGTDHVDLYYLHRPDPTVPIETSVGALAELVKEGKARYIGLSDVNGATLRRAHAVHPIAAVQVEYSPFELVIESAEVGLLAAARELGVAVFAYSPLGRGMLSGRYKSPDDLEPTDNRRHFPRFSKENFPKVLKIVDGLQQIGARHGATPGQVALAWLFGQGGVVPVFGASRIQTAEENVGALKVTLSAEELQEVRDVAERSEASTGPRYPEWMTVQSFVDTPPL</sequence>
<keyword evidence="1" id="KW-0560">Oxidoreductase</keyword>
<accession>A0A0C3PND3</accession>
<keyword evidence="4" id="KW-1185">Reference proteome</keyword>
<evidence type="ECO:0000313" key="3">
    <source>
        <dbReference type="EMBL" id="KIP08303.1"/>
    </source>
</evidence>
<evidence type="ECO:0000313" key="4">
    <source>
        <dbReference type="Proteomes" id="UP000053257"/>
    </source>
</evidence>
<dbReference type="PANTHER" id="PTHR43625">
    <property type="entry name" value="AFLATOXIN B1 ALDEHYDE REDUCTASE"/>
    <property type="match status" value="1"/>
</dbReference>
<reference evidence="3 4" key="1">
    <citation type="journal article" date="2014" name="PLoS Genet.">
        <title>Analysis of the Phlebiopsis gigantea genome, transcriptome and secretome provides insight into its pioneer colonization strategies of wood.</title>
        <authorList>
            <person name="Hori C."/>
            <person name="Ishida T."/>
            <person name="Igarashi K."/>
            <person name="Samejima M."/>
            <person name="Suzuki H."/>
            <person name="Master E."/>
            <person name="Ferreira P."/>
            <person name="Ruiz-Duenas F.J."/>
            <person name="Held B."/>
            <person name="Canessa P."/>
            <person name="Larrondo L.F."/>
            <person name="Schmoll M."/>
            <person name="Druzhinina I.S."/>
            <person name="Kubicek C.P."/>
            <person name="Gaskell J.A."/>
            <person name="Kersten P."/>
            <person name="St John F."/>
            <person name="Glasner J."/>
            <person name="Sabat G."/>
            <person name="Splinter BonDurant S."/>
            <person name="Syed K."/>
            <person name="Yadav J."/>
            <person name="Mgbeahuruike A.C."/>
            <person name="Kovalchuk A."/>
            <person name="Asiegbu F.O."/>
            <person name="Lackner G."/>
            <person name="Hoffmeister D."/>
            <person name="Rencoret J."/>
            <person name="Gutierrez A."/>
            <person name="Sun H."/>
            <person name="Lindquist E."/>
            <person name="Barry K."/>
            <person name="Riley R."/>
            <person name="Grigoriev I.V."/>
            <person name="Henrissat B."/>
            <person name="Kues U."/>
            <person name="Berka R.M."/>
            <person name="Martinez A.T."/>
            <person name="Covert S.F."/>
            <person name="Blanchette R.A."/>
            <person name="Cullen D."/>
        </authorList>
    </citation>
    <scope>NUCLEOTIDE SEQUENCE [LARGE SCALE GENOMIC DNA]</scope>
    <source>
        <strain evidence="3 4">11061_1 CR5-6</strain>
    </source>
</reference>
<dbReference type="STRING" id="745531.A0A0C3PND3"/>
<gene>
    <name evidence="3" type="ORF">PHLGIDRAFT_117396</name>
</gene>
<dbReference type="Pfam" id="PF00248">
    <property type="entry name" value="Aldo_ket_red"/>
    <property type="match status" value="1"/>
</dbReference>
<evidence type="ECO:0000256" key="1">
    <source>
        <dbReference type="ARBA" id="ARBA00023002"/>
    </source>
</evidence>
<dbReference type="AlphaFoldDB" id="A0A0C3PND3"/>
<dbReference type="HOGENOM" id="CLU_023205_2_1_1"/>
<feature type="domain" description="NADP-dependent oxidoreductase" evidence="2">
    <location>
        <begin position="16"/>
        <end position="309"/>
    </location>
</feature>
<dbReference type="OrthoDB" id="37537at2759"/>
<dbReference type="InterPro" id="IPR036812">
    <property type="entry name" value="NAD(P)_OxRdtase_dom_sf"/>
</dbReference>
<organism evidence="3 4">
    <name type="scientific">Phlebiopsis gigantea (strain 11061_1 CR5-6)</name>
    <name type="common">White-rot fungus</name>
    <name type="synonym">Peniophora gigantea</name>
    <dbReference type="NCBI Taxonomy" id="745531"/>
    <lineage>
        <taxon>Eukaryota</taxon>
        <taxon>Fungi</taxon>
        <taxon>Dikarya</taxon>
        <taxon>Basidiomycota</taxon>
        <taxon>Agaricomycotina</taxon>
        <taxon>Agaricomycetes</taxon>
        <taxon>Polyporales</taxon>
        <taxon>Phanerochaetaceae</taxon>
        <taxon>Phlebiopsis</taxon>
    </lineage>
</organism>
<proteinExistence type="predicted"/>
<dbReference type="InterPro" id="IPR050791">
    <property type="entry name" value="Aldo-Keto_reductase"/>
</dbReference>
<protein>
    <recommendedName>
        <fullName evidence="2">NADP-dependent oxidoreductase domain-containing protein</fullName>
    </recommendedName>
</protein>
<name>A0A0C3PND3_PHLG1</name>
<dbReference type="InterPro" id="IPR023210">
    <property type="entry name" value="NADP_OxRdtase_dom"/>
</dbReference>
<dbReference type="Gene3D" id="3.20.20.100">
    <property type="entry name" value="NADP-dependent oxidoreductase domain"/>
    <property type="match status" value="1"/>
</dbReference>
<dbReference type="SUPFAM" id="SSF51430">
    <property type="entry name" value="NAD(P)-linked oxidoreductase"/>
    <property type="match status" value="1"/>
</dbReference>
<dbReference type="GO" id="GO:0005737">
    <property type="term" value="C:cytoplasm"/>
    <property type="evidence" value="ECO:0007669"/>
    <property type="project" value="TreeGrafter"/>
</dbReference>
<dbReference type="PANTHER" id="PTHR43625:SF40">
    <property type="entry name" value="ALDO-KETO REDUCTASE YAKC [NADP(+)]"/>
    <property type="match status" value="1"/>
</dbReference>
<dbReference type="PRINTS" id="PR00069">
    <property type="entry name" value="ALDKETRDTASE"/>
</dbReference>
<dbReference type="EMBL" id="KN840482">
    <property type="protein sequence ID" value="KIP08303.1"/>
    <property type="molecule type" value="Genomic_DNA"/>
</dbReference>
<dbReference type="InterPro" id="IPR020471">
    <property type="entry name" value="AKR"/>
</dbReference>